<feature type="domain" description="EGF-like" evidence="14">
    <location>
        <begin position="442"/>
        <end position="483"/>
    </location>
</feature>
<evidence type="ECO:0000256" key="6">
    <source>
        <dbReference type="ARBA" id="ARBA00022729"/>
    </source>
</evidence>
<keyword evidence="4 11" id="KW-0272">Extracellular matrix</keyword>
<dbReference type="Proteomes" id="UP000694388">
    <property type="component" value="Unplaced"/>
</dbReference>
<evidence type="ECO:0000313" key="15">
    <source>
        <dbReference type="Ensembl" id="ENSEBUP00000017488.1"/>
    </source>
</evidence>
<comment type="caution">
    <text evidence="12">Lacks conserved residue(s) required for the propagation of feature annotation.</text>
</comment>
<keyword evidence="6" id="KW-0732">Signal</keyword>
<evidence type="ECO:0000256" key="3">
    <source>
        <dbReference type="ARBA" id="ARBA00022525"/>
    </source>
</evidence>
<accession>A0A8C4QM22</accession>
<evidence type="ECO:0000256" key="4">
    <source>
        <dbReference type="ARBA" id="ARBA00022530"/>
    </source>
</evidence>
<dbReference type="PROSITE" id="PS00010">
    <property type="entry name" value="ASX_HYDROXYL"/>
    <property type="match status" value="3"/>
</dbReference>
<evidence type="ECO:0000256" key="2">
    <source>
        <dbReference type="ARBA" id="ARBA00006127"/>
    </source>
</evidence>
<evidence type="ECO:0000256" key="13">
    <source>
        <dbReference type="SAM" id="Phobius"/>
    </source>
</evidence>
<dbReference type="InterPro" id="IPR009030">
    <property type="entry name" value="Growth_fac_rcpt_cys_sf"/>
</dbReference>
<evidence type="ECO:0000256" key="5">
    <source>
        <dbReference type="ARBA" id="ARBA00022536"/>
    </source>
</evidence>
<comment type="similarity">
    <text evidence="2 11">Belongs to the fibulin family.</text>
</comment>
<sequence>MLSDGSVIFFLVHWLRCPSAQKITMLTHCLGLLTCIFFIYLFIFSFMYVVRQFCDFFPPGEAASMSIGWHTIFHLSTSPGSKMQERCCMEQISEALCQAGKVAANNSTSCVSISHPGCPKGPFEMCCECCKLGKKSREHGLPCQSPQGLGPDCASTFVSCCLDKTVSGVQNEWDEWTFIGNDTELCTKGLKCSHICKRINDHLCSCKPGFSLLADGVTCADIDECKTDGSTLCPGSQKCLNTAGSYYCQPICVLGYIADRVRGCVDQDECLTHKHTCSPEEYCVNTIGSFRCERENFVCVGGLQLAEENKCVDIDECKTGTHRCGIGKRCQNTHGSYHCLTDDLLCQLGFYLSDTGSCDDIDECVQYSGRLCAHLCKNTYGSYSCSCTQGFKLSLDKHHCDDIDECQGHPCNQECINVHGSYQCYCRRGFRLSETDGSTCTDINECTLFGERQCLYECVNTLGSYRCRCPPGYDRSLDGRLCNDIDECAMQSHNCSTYQTCLNVGGGFRCLSLSCPVNYKAIQSREGKISSSLLRCIQQGCDPADIYCEVDSVKDISHTTLTLASQPTLKAPLEVMYVRVPRVSTPHLPSLDVVFRIVEGNDRAIFDIINTREANFLAGKLRIRQAVQGPYATRLKVVLDFYRAGNLTHRNVIYIHVFVSSYAF</sequence>
<dbReference type="SUPFAM" id="SSF57184">
    <property type="entry name" value="Growth factor receptor domain"/>
    <property type="match status" value="1"/>
</dbReference>
<evidence type="ECO:0000256" key="11">
    <source>
        <dbReference type="PIRNR" id="PIRNR036313"/>
    </source>
</evidence>
<keyword evidence="13" id="KW-1133">Transmembrane helix</keyword>
<evidence type="ECO:0000256" key="9">
    <source>
        <dbReference type="ARBA" id="ARBA00023157"/>
    </source>
</evidence>
<dbReference type="Gene3D" id="2.10.25.10">
    <property type="entry name" value="Laminin"/>
    <property type="match status" value="8"/>
</dbReference>
<dbReference type="InterPro" id="IPR000742">
    <property type="entry name" value="EGF"/>
</dbReference>
<comment type="subcellular location">
    <subcellularLocation>
        <location evidence="1 11">Secreted</location>
        <location evidence="1 11">Extracellular space</location>
        <location evidence="1 11">Extracellular matrix</location>
    </subcellularLocation>
</comment>
<protein>
    <recommendedName>
        <fullName evidence="11">Fibulin-1</fullName>
    </recommendedName>
</protein>
<dbReference type="InterPro" id="IPR001881">
    <property type="entry name" value="EGF-like_Ca-bd_dom"/>
</dbReference>
<dbReference type="CDD" id="cd00054">
    <property type="entry name" value="EGF_CA"/>
    <property type="match status" value="4"/>
</dbReference>
<dbReference type="SUPFAM" id="SSF57196">
    <property type="entry name" value="EGF/Laminin"/>
    <property type="match status" value="5"/>
</dbReference>
<dbReference type="Pfam" id="PF12662">
    <property type="entry name" value="cEGF"/>
    <property type="match status" value="1"/>
</dbReference>
<reference evidence="15" key="2">
    <citation type="submission" date="2025-09" db="UniProtKB">
        <authorList>
            <consortium name="Ensembl"/>
        </authorList>
    </citation>
    <scope>IDENTIFICATION</scope>
</reference>
<evidence type="ECO:0000256" key="12">
    <source>
        <dbReference type="PROSITE-ProRule" id="PRU00076"/>
    </source>
</evidence>
<evidence type="ECO:0000313" key="16">
    <source>
        <dbReference type="Proteomes" id="UP000694388"/>
    </source>
</evidence>
<dbReference type="FunFam" id="2.10.25.10:FF:000010">
    <property type="entry name" value="Pro-epidermal growth factor"/>
    <property type="match status" value="1"/>
</dbReference>
<comment type="function">
    <text evidence="11">Incorporated into fibronectin-containing matrix fibers. May play a role in cell adhesion and migration along protein fibers within the extracellular matrix (ECM). Could be important for certain developmental processes and contribute to the supramolecular organization of ECM architecture, in particular to those of basement membranes.</text>
</comment>
<dbReference type="GO" id="GO:0005509">
    <property type="term" value="F:calcium ion binding"/>
    <property type="evidence" value="ECO:0007669"/>
    <property type="project" value="InterPro"/>
</dbReference>
<keyword evidence="10" id="KW-0325">Glycoprotein</keyword>
<dbReference type="FunFam" id="2.10.25.10:FF:000014">
    <property type="entry name" value="Latent-transforming growth factor beta-binding protein 3"/>
    <property type="match status" value="1"/>
</dbReference>
<dbReference type="InterPro" id="IPR000152">
    <property type="entry name" value="EGF-type_Asp/Asn_hydroxyl_site"/>
</dbReference>
<dbReference type="AlphaFoldDB" id="A0A8C4QM22"/>
<dbReference type="InterPro" id="IPR050751">
    <property type="entry name" value="ECM_structural_protein"/>
</dbReference>
<dbReference type="PROSITE" id="PS50026">
    <property type="entry name" value="EGF_3"/>
    <property type="match status" value="3"/>
</dbReference>
<dbReference type="PROSITE" id="PS01187">
    <property type="entry name" value="EGF_CA"/>
    <property type="match status" value="2"/>
</dbReference>
<dbReference type="InterPro" id="IPR018097">
    <property type="entry name" value="EGF_Ca-bd_CS"/>
</dbReference>
<keyword evidence="13" id="KW-0472">Membrane</keyword>
<evidence type="ECO:0000256" key="7">
    <source>
        <dbReference type="ARBA" id="ARBA00022737"/>
    </source>
</evidence>
<dbReference type="SMART" id="SM00179">
    <property type="entry name" value="EGF_CA"/>
    <property type="match status" value="8"/>
</dbReference>
<dbReference type="GeneTree" id="ENSGT00940000156642"/>
<dbReference type="PANTHER" id="PTHR24034:SF111">
    <property type="entry name" value="FIBULIN-2-LIKE ISOFORM X1"/>
    <property type="match status" value="1"/>
</dbReference>
<evidence type="ECO:0000256" key="8">
    <source>
        <dbReference type="ARBA" id="ARBA00022837"/>
    </source>
</evidence>
<dbReference type="PANTHER" id="PTHR24034">
    <property type="entry name" value="EGF-LIKE DOMAIN-CONTAINING PROTEIN"/>
    <property type="match status" value="1"/>
</dbReference>
<keyword evidence="9" id="KW-1015">Disulfide bond</keyword>
<dbReference type="InterPro" id="IPR049883">
    <property type="entry name" value="NOTCH1_EGF-like"/>
</dbReference>
<evidence type="ECO:0000256" key="10">
    <source>
        <dbReference type="ARBA" id="ARBA00023180"/>
    </source>
</evidence>
<dbReference type="PIRSF" id="PIRSF036313">
    <property type="entry name" value="Fibulin-1"/>
    <property type="match status" value="1"/>
</dbReference>
<feature type="domain" description="EGF-like" evidence="14">
    <location>
        <begin position="360"/>
        <end position="401"/>
    </location>
</feature>
<comment type="subunit">
    <text evidence="11">Homomultimerizes and interacts with various extracellular matrix components.</text>
</comment>
<dbReference type="PROSITE" id="PS01186">
    <property type="entry name" value="EGF_2"/>
    <property type="match status" value="2"/>
</dbReference>
<keyword evidence="8" id="KW-0106">Calcium</keyword>
<dbReference type="Pfam" id="PF07645">
    <property type="entry name" value="EGF_CA"/>
    <property type="match status" value="6"/>
</dbReference>
<dbReference type="GO" id="GO:0030198">
    <property type="term" value="P:extracellular matrix organization"/>
    <property type="evidence" value="ECO:0007669"/>
    <property type="project" value="InterPro"/>
</dbReference>
<dbReference type="Pfam" id="PF22914">
    <property type="entry name" value="Fibulin_C"/>
    <property type="match status" value="1"/>
</dbReference>
<dbReference type="GO" id="GO:0016504">
    <property type="term" value="F:peptidase activator activity"/>
    <property type="evidence" value="ECO:0007669"/>
    <property type="project" value="InterPro"/>
</dbReference>
<keyword evidence="3 11" id="KW-0964">Secreted</keyword>
<dbReference type="Ensembl" id="ENSEBUT00000018064.1">
    <property type="protein sequence ID" value="ENSEBUP00000017488.1"/>
    <property type="gene ID" value="ENSEBUG00000010905.1"/>
</dbReference>
<evidence type="ECO:0000256" key="1">
    <source>
        <dbReference type="ARBA" id="ARBA00004498"/>
    </source>
</evidence>
<keyword evidence="7" id="KW-0677">Repeat</keyword>
<dbReference type="InterPro" id="IPR026823">
    <property type="entry name" value="cEGF"/>
</dbReference>
<dbReference type="SMART" id="SM00181">
    <property type="entry name" value="EGF"/>
    <property type="match status" value="8"/>
</dbReference>
<evidence type="ECO:0000259" key="14">
    <source>
        <dbReference type="PROSITE" id="PS50026"/>
    </source>
</evidence>
<feature type="domain" description="EGF-like" evidence="14">
    <location>
        <begin position="402"/>
        <end position="436"/>
    </location>
</feature>
<dbReference type="InterPro" id="IPR017048">
    <property type="entry name" value="Fibulin-1"/>
</dbReference>
<keyword evidence="16" id="KW-1185">Reference proteome</keyword>
<dbReference type="InterPro" id="IPR055088">
    <property type="entry name" value="Fibulin_C"/>
</dbReference>
<keyword evidence="13" id="KW-0812">Transmembrane</keyword>
<proteinExistence type="inferred from homology"/>
<reference evidence="15" key="1">
    <citation type="submission" date="2025-08" db="UniProtKB">
        <authorList>
            <consortium name="Ensembl"/>
        </authorList>
    </citation>
    <scope>IDENTIFICATION</scope>
</reference>
<dbReference type="FunFam" id="2.10.25.10:FF:000078">
    <property type="entry name" value="Fibulin-1"/>
    <property type="match status" value="1"/>
</dbReference>
<feature type="transmembrane region" description="Helical" evidence="13">
    <location>
        <begin position="29"/>
        <end position="50"/>
    </location>
</feature>
<organism evidence="15 16">
    <name type="scientific">Eptatretus burgeri</name>
    <name type="common">Inshore hagfish</name>
    <dbReference type="NCBI Taxonomy" id="7764"/>
    <lineage>
        <taxon>Eukaryota</taxon>
        <taxon>Metazoa</taxon>
        <taxon>Chordata</taxon>
        <taxon>Craniata</taxon>
        <taxon>Vertebrata</taxon>
        <taxon>Cyclostomata</taxon>
        <taxon>Myxini</taxon>
        <taxon>Myxiniformes</taxon>
        <taxon>Myxinidae</taxon>
        <taxon>Eptatretinae</taxon>
        <taxon>Eptatretus</taxon>
    </lineage>
</organism>
<name>A0A8C4QM22_EPTBU</name>
<keyword evidence="5 12" id="KW-0245">EGF-like domain</keyword>